<feature type="compositionally biased region" description="Low complexity" evidence="1">
    <location>
        <begin position="19"/>
        <end position="38"/>
    </location>
</feature>
<feature type="compositionally biased region" description="Pro residues" evidence="1">
    <location>
        <begin position="188"/>
        <end position="204"/>
    </location>
</feature>
<feature type="region of interest" description="Disordered" evidence="1">
    <location>
        <begin position="1"/>
        <end position="50"/>
    </location>
</feature>
<organism evidence="2 3">
    <name type="scientific">Edaphochlamys debaryana</name>
    <dbReference type="NCBI Taxonomy" id="47281"/>
    <lineage>
        <taxon>Eukaryota</taxon>
        <taxon>Viridiplantae</taxon>
        <taxon>Chlorophyta</taxon>
        <taxon>core chlorophytes</taxon>
        <taxon>Chlorophyceae</taxon>
        <taxon>CS clade</taxon>
        <taxon>Chlamydomonadales</taxon>
        <taxon>Chlamydomonadales incertae sedis</taxon>
        <taxon>Edaphochlamys</taxon>
    </lineage>
</organism>
<name>A0A835Y5A5_9CHLO</name>
<feature type="region of interest" description="Disordered" evidence="1">
    <location>
        <begin position="180"/>
        <end position="205"/>
    </location>
</feature>
<feature type="compositionally biased region" description="Polar residues" evidence="1">
    <location>
        <begin position="40"/>
        <end position="50"/>
    </location>
</feature>
<dbReference type="AlphaFoldDB" id="A0A835Y5A5"/>
<comment type="caution">
    <text evidence="2">The sequence shown here is derived from an EMBL/GenBank/DDBJ whole genome shotgun (WGS) entry which is preliminary data.</text>
</comment>
<proteinExistence type="predicted"/>
<dbReference type="EMBL" id="JAEHOE010000027">
    <property type="protein sequence ID" value="KAG2494993.1"/>
    <property type="molecule type" value="Genomic_DNA"/>
</dbReference>
<evidence type="ECO:0000313" key="3">
    <source>
        <dbReference type="Proteomes" id="UP000612055"/>
    </source>
</evidence>
<keyword evidence="3" id="KW-1185">Reference proteome</keyword>
<reference evidence="2" key="1">
    <citation type="journal article" date="2020" name="bioRxiv">
        <title>Comparative genomics of Chlamydomonas.</title>
        <authorList>
            <person name="Craig R.J."/>
            <person name="Hasan A.R."/>
            <person name="Ness R.W."/>
            <person name="Keightley P.D."/>
        </authorList>
    </citation>
    <scope>NUCLEOTIDE SEQUENCE</scope>
    <source>
        <strain evidence="2">CCAP 11/70</strain>
    </source>
</reference>
<accession>A0A835Y5A5</accession>
<sequence length="538" mass="54082">MCQLRTALRKPTATATGNASCRSASPSPSSGGRVPASADEASTLSRNTSTADLRSLELLESRRQDSFSSISSFASSTAAASASAREQNACYRERLACRSRGSLLGAPVLRTETTFASHVSPTVQAVGPIVGSHGGAFAWEELSSELGASAEEPSDADDGLTSWLADLDASLPGCSPAPSIPALSAIPSPEPTAAPRPTPAPAPVVPASASPVAPFGAGGTCFGGDDLDASERLLSRVLLPPPMPAGMGPRPLALVPSLPPGSLAPPKLPPALSVRAFPLPSIEDANAPLEPLPEPLSADGLGSSAATASYGNDSADGAGRRIKISAASLRTFRRLKTAARASLGSLDETDATAVVGAAASILSAVPDMVPYGAALSAAANVGAFFRAAAGKVQAVMAAEEAQYDECVANWGDTAPGGGTDEEPDTKKQSLTCKVTRVLADALTRDHPCASARPTLHRRLRALAAGGTLAWTAASLASACVALAGADFSLDLLSSGHTLLDVACNMPDLVGVPVEIEHLSLALGLASHVGGSGAGRNGA</sequence>
<protein>
    <submittedName>
        <fullName evidence="2">Uncharacterized protein</fullName>
    </submittedName>
</protein>
<feature type="region of interest" description="Disordered" evidence="1">
    <location>
        <begin position="285"/>
        <end position="315"/>
    </location>
</feature>
<gene>
    <name evidence="2" type="ORF">HYH03_006926</name>
</gene>
<evidence type="ECO:0000313" key="2">
    <source>
        <dbReference type="EMBL" id="KAG2494993.1"/>
    </source>
</evidence>
<dbReference type="Proteomes" id="UP000612055">
    <property type="component" value="Unassembled WGS sequence"/>
</dbReference>
<evidence type="ECO:0000256" key="1">
    <source>
        <dbReference type="SAM" id="MobiDB-lite"/>
    </source>
</evidence>